<accession>T1KLB3</accession>
<keyword evidence="10" id="KW-0807">Transducer</keyword>
<evidence type="ECO:0000259" key="13">
    <source>
        <dbReference type="PROSITE" id="PS50227"/>
    </source>
</evidence>
<name>T1KLB3_TETUR</name>
<dbReference type="SUPFAM" id="SSF81321">
    <property type="entry name" value="Family A G protein-coupled receptor-like"/>
    <property type="match status" value="1"/>
</dbReference>
<dbReference type="GO" id="GO:0007188">
    <property type="term" value="P:adenylate cyclase-modulating G protein-coupled receptor signaling pathway"/>
    <property type="evidence" value="ECO:0007669"/>
    <property type="project" value="TreeGrafter"/>
</dbReference>
<dbReference type="GO" id="GO:0007166">
    <property type="term" value="P:cell surface receptor signaling pathway"/>
    <property type="evidence" value="ECO:0007669"/>
    <property type="project" value="InterPro"/>
</dbReference>
<keyword evidence="5 11" id="KW-1133">Transmembrane helix</keyword>
<evidence type="ECO:0000256" key="11">
    <source>
        <dbReference type="SAM" id="Phobius"/>
    </source>
</evidence>
<dbReference type="OrthoDB" id="16753at2759"/>
<dbReference type="InterPro" id="IPR050332">
    <property type="entry name" value="GPCR_2"/>
</dbReference>
<dbReference type="InterPro" id="IPR017983">
    <property type="entry name" value="GPCR_2_secretin-like_CS"/>
</dbReference>
<evidence type="ECO:0000256" key="2">
    <source>
        <dbReference type="ARBA" id="ARBA00005314"/>
    </source>
</evidence>
<dbReference type="eggNOG" id="KOG4564">
    <property type="taxonomic scope" value="Eukaryota"/>
</dbReference>
<dbReference type="PROSITE" id="PS50227">
    <property type="entry name" value="G_PROTEIN_RECEP_F2_3"/>
    <property type="match status" value="1"/>
</dbReference>
<dbReference type="KEGG" id="tut:107365273"/>
<evidence type="ECO:0000259" key="14">
    <source>
        <dbReference type="PROSITE" id="PS50261"/>
    </source>
</evidence>
<keyword evidence="3" id="KW-1003">Cell membrane</keyword>
<dbReference type="EMBL" id="CAEY01000211">
    <property type="status" value="NOT_ANNOTATED_CDS"/>
    <property type="molecule type" value="Genomic_DNA"/>
</dbReference>
<feature type="transmembrane region" description="Helical" evidence="11">
    <location>
        <begin position="428"/>
        <end position="448"/>
    </location>
</feature>
<feature type="transmembrane region" description="Helical" evidence="11">
    <location>
        <begin position="239"/>
        <end position="259"/>
    </location>
</feature>
<dbReference type="PANTHER" id="PTHR45620:SF42">
    <property type="entry name" value="G-PROTEIN COUPLED RECEPTOR SEB-2"/>
    <property type="match status" value="1"/>
</dbReference>
<dbReference type="HOGENOM" id="CLU_002753_4_2_1"/>
<evidence type="ECO:0000256" key="1">
    <source>
        <dbReference type="ARBA" id="ARBA00004651"/>
    </source>
</evidence>
<dbReference type="SUPFAM" id="SSF111418">
    <property type="entry name" value="Hormone receptor domain"/>
    <property type="match status" value="1"/>
</dbReference>
<dbReference type="PROSITE" id="PS00649">
    <property type="entry name" value="G_PROTEIN_RECEP_F2_1"/>
    <property type="match status" value="1"/>
</dbReference>
<keyword evidence="9" id="KW-0325">Glycoprotein</keyword>
<feature type="chain" id="PRO_5004581507" description="G-protein coupled receptors family 2 profile 2 domain-containing protein" evidence="12">
    <location>
        <begin position="19"/>
        <end position="546"/>
    </location>
</feature>
<protein>
    <recommendedName>
        <fullName evidence="17">G-protein coupled receptors family 2 profile 2 domain-containing protein</fullName>
    </recommendedName>
</protein>
<evidence type="ECO:0000313" key="16">
    <source>
        <dbReference type="Proteomes" id="UP000015104"/>
    </source>
</evidence>
<feature type="transmembrane region" description="Helical" evidence="11">
    <location>
        <begin position="463"/>
        <end position="486"/>
    </location>
</feature>
<feature type="transmembrane region" description="Helical" evidence="11">
    <location>
        <begin position="390"/>
        <end position="416"/>
    </location>
</feature>
<dbReference type="OMA" id="GYWELIY"/>
<comment type="similarity">
    <text evidence="2">Belongs to the G-protein coupled receptor 2 family.</text>
</comment>
<dbReference type="InterPro" id="IPR001879">
    <property type="entry name" value="GPCR_2_extracellular_dom"/>
</dbReference>
<dbReference type="InterPro" id="IPR036445">
    <property type="entry name" value="GPCR_2_extracell_dom_sf"/>
</dbReference>
<dbReference type="PRINTS" id="PR00249">
    <property type="entry name" value="GPCRSECRETIN"/>
</dbReference>
<dbReference type="Pfam" id="PF02793">
    <property type="entry name" value="HRM"/>
    <property type="match status" value="1"/>
</dbReference>
<keyword evidence="8" id="KW-0675">Receptor</keyword>
<keyword evidence="4 11" id="KW-0812">Transmembrane</keyword>
<feature type="signal peptide" evidence="12">
    <location>
        <begin position="1"/>
        <end position="18"/>
    </location>
</feature>
<evidence type="ECO:0000256" key="4">
    <source>
        <dbReference type="ARBA" id="ARBA00022692"/>
    </source>
</evidence>
<proteinExistence type="inferred from homology"/>
<evidence type="ECO:0000256" key="3">
    <source>
        <dbReference type="ARBA" id="ARBA00022475"/>
    </source>
</evidence>
<dbReference type="Gene3D" id="4.10.1240.10">
    <property type="entry name" value="GPCR, family 2, extracellular hormone receptor domain"/>
    <property type="match status" value="1"/>
</dbReference>
<dbReference type="AlphaFoldDB" id="T1KLB3"/>
<feature type="transmembrane region" description="Helical" evidence="11">
    <location>
        <begin position="351"/>
        <end position="370"/>
    </location>
</feature>
<evidence type="ECO:0000256" key="8">
    <source>
        <dbReference type="ARBA" id="ARBA00023170"/>
    </source>
</evidence>
<dbReference type="GO" id="GO:0008528">
    <property type="term" value="F:G protein-coupled peptide receptor activity"/>
    <property type="evidence" value="ECO:0007669"/>
    <property type="project" value="TreeGrafter"/>
</dbReference>
<reference evidence="15" key="2">
    <citation type="submission" date="2015-06" db="UniProtKB">
        <authorList>
            <consortium name="EnsemblMetazoa"/>
        </authorList>
    </citation>
    <scope>IDENTIFICATION</scope>
</reference>
<keyword evidence="16" id="KW-1185">Reference proteome</keyword>
<comment type="subcellular location">
    <subcellularLocation>
        <location evidence="1">Cell membrane</location>
        <topology evidence="1">Multi-pass membrane protein</topology>
    </subcellularLocation>
</comment>
<dbReference type="EnsemblMetazoa" id="tetur14g01830.1">
    <property type="protein sequence ID" value="tetur14g01830.1"/>
    <property type="gene ID" value="tetur14g01830"/>
</dbReference>
<feature type="transmembrane region" description="Helical" evidence="11">
    <location>
        <begin position="271"/>
        <end position="291"/>
    </location>
</feature>
<evidence type="ECO:0000256" key="5">
    <source>
        <dbReference type="ARBA" id="ARBA00022989"/>
    </source>
</evidence>
<evidence type="ECO:0000256" key="7">
    <source>
        <dbReference type="ARBA" id="ARBA00023136"/>
    </source>
</evidence>
<reference evidence="16" key="1">
    <citation type="submission" date="2011-08" db="EMBL/GenBank/DDBJ databases">
        <authorList>
            <person name="Rombauts S."/>
        </authorList>
    </citation>
    <scope>NUCLEOTIDE SEQUENCE</scope>
    <source>
        <strain evidence="16">London</strain>
    </source>
</reference>
<dbReference type="Gene3D" id="1.20.1070.10">
    <property type="entry name" value="Rhodopsin 7-helix transmembrane proteins"/>
    <property type="match status" value="1"/>
</dbReference>
<organism evidence="15 16">
    <name type="scientific">Tetranychus urticae</name>
    <name type="common">Two-spotted spider mite</name>
    <dbReference type="NCBI Taxonomy" id="32264"/>
    <lineage>
        <taxon>Eukaryota</taxon>
        <taxon>Metazoa</taxon>
        <taxon>Ecdysozoa</taxon>
        <taxon>Arthropoda</taxon>
        <taxon>Chelicerata</taxon>
        <taxon>Arachnida</taxon>
        <taxon>Acari</taxon>
        <taxon>Acariformes</taxon>
        <taxon>Trombidiformes</taxon>
        <taxon>Prostigmata</taxon>
        <taxon>Eleutherengona</taxon>
        <taxon>Raphignathae</taxon>
        <taxon>Tetranychoidea</taxon>
        <taxon>Tetranychidae</taxon>
        <taxon>Tetranychus</taxon>
    </lineage>
</organism>
<dbReference type="PROSITE" id="PS50261">
    <property type="entry name" value="G_PROTEIN_RECEP_F2_4"/>
    <property type="match status" value="1"/>
</dbReference>
<keyword evidence="7 11" id="KW-0472">Membrane</keyword>
<evidence type="ECO:0000256" key="9">
    <source>
        <dbReference type="ARBA" id="ARBA00023180"/>
    </source>
</evidence>
<dbReference type="PANTHER" id="PTHR45620">
    <property type="entry name" value="PDF RECEPTOR-LIKE PROTEIN-RELATED"/>
    <property type="match status" value="1"/>
</dbReference>
<evidence type="ECO:0008006" key="17">
    <source>
        <dbReference type="Google" id="ProtNLM"/>
    </source>
</evidence>
<dbReference type="InterPro" id="IPR017981">
    <property type="entry name" value="GPCR_2-like_7TM"/>
</dbReference>
<dbReference type="Proteomes" id="UP000015104">
    <property type="component" value="Unassembled WGS sequence"/>
</dbReference>
<feature type="domain" description="G-protein coupled receptors family 2 profile 2" evidence="14">
    <location>
        <begin position="234"/>
        <end position="487"/>
    </location>
</feature>
<evidence type="ECO:0000256" key="12">
    <source>
        <dbReference type="SAM" id="SignalP"/>
    </source>
</evidence>
<feature type="domain" description="G-protein coupled receptors family 2 profile 1" evidence="13">
    <location>
        <begin position="138"/>
        <end position="227"/>
    </location>
</feature>
<gene>
    <name evidence="15" type="primary">107365273</name>
</gene>
<keyword evidence="12" id="KW-0732">Signal</keyword>
<evidence type="ECO:0000256" key="6">
    <source>
        <dbReference type="ARBA" id="ARBA00023040"/>
    </source>
</evidence>
<evidence type="ECO:0000256" key="10">
    <source>
        <dbReference type="ARBA" id="ARBA00023224"/>
    </source>
</evidence>
<sequence>MFLILILLIFTIQSVVYTNTLNNLDQVNFPCQSNRPAKYDNLSDFAYDMCAQCFHYMDNRAFQKDYLSVNGKVYAYRPKIGQSKSGLRNRLNLNEPLKTVDYWSFNLTSPQDDPILKMFKNQFFRDIFIGCCRDAINCCNGVLSKLERPKDGRTYCQAKWDGWNCWPYALADTSLTDKCPDSAFQRHDELPPVCLRGEAVKRCLSNGSWLTIAGEEKTDYSGCTYTGQRNNLYRSHVRVGLHFVSLLASLLACGIYIFYKQYNILRIRLHLNFFTSFIFTSITQILFNLAVTDTHLDSHEDNIIIENKSWCIMLYVLYRTANLTNYGWMLCEGIYLHKMIVAAFREQKSMTPFYILGWILPLSAMVPYCIVNSLPKYNNKCWTQPMPIIAWIYSVVPLTALIGNLILLLNIIRVFFTKLTASPDHFRSALRATSILIIVFGVHYLFFLIEPTLLQSCDVIPKILLYIGLVSASLQGAITATLLCFCNSEVHLLIKRSLRRRFFNFKEEVTEEHDLENLNERETAFSRRSNQYLNMEQSSSQRRIIN</sequence>
<dbReference type="Pfam" id="PF00002">
    <property type="entry name" value="7tm_2"/>
    <property type="match status" value="1"/>
</dbReference>
<evidence type="ECO:0000313" key="15">
    <source>
        <dbReference type="EnsemblMetazoa" id="tetur14g01830.1"/>
    </source>
</evidence>
<keyword evidence="6" id="KW-0297">G-protein coupled receptor</keyword>
<dbReference type="STRING" id="32264.T1KLB3"/>
<dbReference type="InterPro" id="IPR000832">
    <property type="entry name" value="GPCR_2_secretin-like"/>
</dbReference>
<dbReference type="GO" id="GO:0005886">
    <property type="term" value="C:plasma membrane"/>
    <property type="evidence" value="ECO:0007669"/>
    <property type="project" value="UniProtKB-SubCell"/>
</dbReference>